<dbReference type="EMBL" id="CADCUG010000118">
    <property type="protein sequence ID" value="CAA9346686.1"/>
    <property type="molecule type" value="Genomic_DNA"/>
</dbReference>
<evidence type="ECO:0008006" key="3">
    <source>
        <dbReference type="Google" id="ProtNLM"/>
    </source>
</evidence>
<feature type="transmembrane region" description="Helical" evidence="1">
    <location>
        <begin position="37"/>
        <end position="70"/>
    </location>
</feature>
<sequence length="248" mass="25730">MTLLALWLFTVAGADLMRWEPARAGRRWPALGVGAGVLAVVAGAIGLPASTYALLLVAGIALLAVWVLTSERAFAGRGSDRVALLAVGAPVPLALATSGWSVPAGGALAAWMAQSDLPALAGVRPEELLLGAGVAAFLLNTSNLIVRLVLALAGTLAITEQSSLRGGRMLGPLERTFIFGLGLAGELTAASIVIAAKGLLRYPEISEGARWRRRDRAAAMLPAQSLTEYFLIGTLTSWLLSLGFLPLL</sequence>
<keyword evidence="1" id="KW-0812">Transmembrane</keyword>
<feature type="transmembrane region" description="Helical" evidence="1">
    <location>
        <begin position="229"/>
        <end position="247"/>
    </location>
</feature>
<organism evidence="2">
    <name type="scientific">uncultured Nocardioidaceae bacterium</name>
    <dbReference type="NCBI Taxonomy" id="253824"/>
    <lineage>
        <taxon>Bacteria</taxon>
        <taxon>Bacillati</taxon>
        <taxon>Actinomycetota</taxon>
        <taxon>Actinomycetes</taxon>
        <taxon>Propionibacteriales</taxon>
        <taxon>Nocardioidaceae</taxon>
        <taxon>environmental samples</taxon>
    </lineage>
</organism>
<protein>
    <recommendedName>
        <fullName evidence="3">Transmembrane protein</fullName>
    </recommendedName>
</protein>
<keyword evidence="1" id="KW-1133">Transmembrane helix</keyword>
<feature type="transmembrane region" description="Helical" evidence="1">
    <location>
        <begin position="82"/>
        <end position="108"/>
    </location>
</feature>
<evidence type="ECO:0000313" key="2">
    <source>
        <dbReference type="EMBL" id="CAA9346686.1"/>
    </source>
</evidence>
<gene>
    <name evidence="2" type="ORF">AVDCRST_MAG29-1943</name>
</gene>
<feature type="transmembrane region" description="Helical" evidence="1">
    <location>
        <begin position="128"/>
        <end position="156"/>
    </location>
</feature>
<name>A0A6J4M044_9ACTN</name>
<proteinExistence type="predicted"/>
<feature type="transmembrane region" description="Helical" evidence="1">
    <location>
        <begin position="177"/>
        <end position="196"/>
    </location>
</feature>
<reference evidence="2" key="1">
    <citation type="submission" date="2020-02" db="EMBL/GenBank/DDBJ databases">
        <authorList>
            <person name="Meier V. D."/>
        </authorList>
    </citation>
    <scope>NUCLEOTIDE SEQUENCE</scope>
    <source>
        <strain evidence="2">AVDCRST_MAG29</strain>
    </source>
</reference>
<dbReference type="AlphaFoldDB" id="A0A6J4M044"/>
<keyword evidence="1" id="KW-0472">Membrane</keyword>
<evidence type="ECO:0000256" key="1">
    <source>
        <dbReference type="SAM" id="Phobius"/>
    </source>
</evidence>
<accession>A0A6J4M044</accession>